<dbReference type="InterPro" id="IPR008271">
    <property type="entry name" value="Ser/Thr_kinase_AS"/>
</dbReference>
<dbReference type="PROSITE" id="PS00108">
    <property type="entry name" value="PROTEIN_KINASE_ST"/>
    <property type="match status" value="1"/>
</dbReference>
<evidence type="ECO:0000256" key="3">
    <source>
        <dbReference type="ARBA" id="ARBA00022777"/>
    </source>
</evidence>
<dbReference type="PROSITE" id="PS00107">
    <property type="entry name" value="PROTEIN_KINASE_ATP"/>
    <property type="match status" value="1"/>
</dbReference>
<keyword evidence="1" id="KW-0808">Transferase</keyword>
<keyword evidence="3" id="KW-0418">Kinase</keyword>
<protein>
    <recommendedName>
        <fullName evidence="7">Protein kinase domain-containing protein</fullName>
    </recommendedName>
</protein>
<feature type="binding site" evidence="5">
    <location>
        <position position="85"/>
    </location>
    <ligand>
        <name>ATP</name>
        <dbReference type="ChEBI" id="CHEBI:30616"/>
    </ligand>
</feature>
<evidence type="ECO:0000313" key="9">
    <source>
        <dbReference type="Proteomes" id="UP001497457"/>
    </source>
</evidence>
<dbReference type="Pfam" id="PF12313">
    <property type="entry name" value="NPR1_like_C"/>
    <property type="match status" value="1"/>
</dbReference>
<keyword evidence="2 5" id="KW-0547">Nucleotide-binding</keyword>
<feature type="domain" description="Protein kinase" evidence="7">
    <location>
        <begin position="56"/>
        <end position="352"/>
    </location>
</feature>
<evidence type="ECO:0000256" key="4">
    <source>
        <dbReference type="ARBA" id="ARBA00022840"/>
    </source>
</evidence>
<dbReference type="SUPFAM" id="SSF56112">
    <property type="entry name" value="Protein kinase-like (PK-like)"/>
    <property type="match status" value="1"/>
</dbReference>
<dbReference type="InterPro" id="IPR021094">
    <property type="entry name" value="NPR1/NIM1-like_C"/>
</dbReference>
<keyword evidence="4 5" id="KW-0067">ATP-binding</keyword>
<dbReference type="PANTHER" id="PTHR45707">
    <property type="entry name" value="C2 CALCIUM/LIPID-BINDING PLANT PHOSPHORIBOSYLTRANSFERASE FAMILY PROTEIN"/>
    <property type="match status" value="1"/>
</dbReference>
<keyword evidence="9" id="KW-1185">Reference proteome</keyword>
<dbReference type="FunFam" id="3.30.200.20:FF:000465">
    <property type="entry name" value="Cysteine-rich receptor-like protein kinase 6"/>
    <property type="match status" value="1"/>
</dbReference>
<dbReference type="Gene3D" id="3.30.200.20">
    <property type="entry name" value="Phosphorylase Kinase, domain 1"/>
    <property type="match status" value="1"/>
</dbReference>
<evidence type="ECO:0000256" key="6">
    <source>
        <dbReference type="RuleBase" id="RU000304"/>
    </source>
</evidence>
<name>A0ABC9E9A7_9POAL</name>
<comment type="similarity">
    <text evidence="6">Belongs to the protein kinase superfamily.</text>
</comment>
<gene>
    <name evidence="8" type="ORF">URODEC1_LOCUS93225</name>
</gene>
<keyword evidence="6" id="KW-0723">Serine/threonine-protein kinase</keyword>
<dbReference type="PANTHER" id="PTHR45707:SF71">
    <property type="entry name" value="PROTEIN KINASE DOMAIN-CONTAINING PROTEIN"/>
    <property type="match status" value="1"/>
</dbReference>
<dbReference type="GO" id="GO:0004674">
    <property type="term" value="F:protein serine/threonine kinase activity"/>
    <property type="evidence" value="ECO:0007669"/>
    <property type="project" value="UniProtKB-KW"/>
</dbReference>
<proteinExistence type="inferred from homology"/>
<dbReference type="PROSITE" id="PS50011">
    <property type="entry name" value="PROTEIN_KINASE_DOM"/>
    <property type="match status" value="1"/>
</dbReference>
<dbReference type="InterPro" id="IPR017441">
    <property type="entry name" value="Protein_kinase_ATP_BS"/>
</dbReference>
<dbReference type="EMBL" id="OZ075146">
    <property type="protein sequence ID" value="CAL5053403.1"/>
    <property type="molecule type" value="Genomic_DNA"/>
</dbReference>
<dbReference type="Pfam" id="PF00069">
    <property type="entry name" value="Pkinase"/>
    <property type="match status" value="1"/>
</dbReference>
<evidence type="ECO:0000259" key="7">
    <source>
        <dbReference type="PROSITE" id="PS50011"/>
    </source>
</evidence>
<dbReference type="Gene3D" id="1.10.510.10">
    <property type="entry name" value="Transferase(Phosphotransferase) domain 1"/>
    <property type="match status" value="1"/>
</dbReference>
<evidence type="ECO:0000256" key="5">
    <source>
        <dbReference type="PROSITE-ProRule" id="PRU10141"/>
    </source>
</evidence>
<dbReference type="GO" id="GO:0005524">
    <property type="term" value="F:ATP binding"/>
    <property type="evidence" value="ECO:0007669"/>
    <property type="project" value="UniProtKB-UniRule"/>
</dbReference>
<dbReference type="SMART" id="SM00220">
    <property type="entry name" value="S_TKc"/>
    <property type="match status" value="1"/>
</dbReference>
<evidence type="ECO:0000256" key="2">
    <source>
        <dbReference type="ARBA" id="ARBA00022741"/>
    </source>
</evidence>
<dbReference type="InterPro" id="IPR011009">
    <property type="entry name" value="Kinase-like_dom_sf"/>
</dbReference>
<evidence type="ECO:0000313" key="8">
    <source>
        <dbReference type="EMBL" id="CAL5053403.1"/>
    </source>
</evidence>
<reference evidence="9" key="1">
    <citation type="submission" date="2024-06" db="EMBL/GenBank/DDBJ databases">
        <authorList>
            <person name="Ryan C."/>
        </authorList>
    </citation>
    <scope>NUCLEOTIDE SEQUENCE [LARGE SCALE GENOMIC DNA]</scope>
</reference>
<reference evidence="8 9" key="2">
    <citation type="submission" date="2024-10" db="EMBL/GenBank/DDBJ databases">
        <authorList>
            <person name="Ryan C."/>
        </authorList>
    </citation>
    <scope>NUCLEOTIDE SEQUENCE [LARGE SCALE GENOMIC DNA]</scope>
</reference>
<evidence type="ECO:0000256" key="1">
    <source>
        <dbReference type="ARBA" id="ARBA00022679"/>
    </source>
</evidence>
<organism evidence="8 9">
    <name type="scientific">Urochloa decumbens</name>
    <dbReference type="NCBI Taxonomy" id="240449"/>
    <lineage>
        <taxon>Eukaryota</taxon>
        <taxon>Viridiplantae</taxon>
        <taxon>Streptophyta</taxon>
        <taxon>Embryophyta</taxon>
        <taxon>Tracheophyta</taxon>
        <taxon>Spermatophyta</taxon>
        <taxon>Magnoliopsida</taxon>
        <taxon>Liliopsida</taxon>
        <taxon>Poales</taxon>
        <taxon>Poaceae</taxon>
        <taxon>PACMAD clade</taxon>
        <taxon>Panicoideae</taxon>
        <taxon>Panicodae</taxon>
        <taxon>Paniceae</taxon>
        <taxon>Melinidinae</taxon>
        <taxon>Urochloa</taxon>
    </lineage>
</organism>
<dbReference type="Proteomes" id="UP001497457">
    <property type="component" value="Chromosome 36b"/>
</dbReference>
<dbReference type="AlphaFoldDB" id="A0ABC9E9A7"/>
<dbReference type="InterPro" id="IPR000719">
    <property type="entry name" value="Prot_kinase_dom"/>
</dbReference>
<sequence length="465" mass="53455">MEDKHTLALTCCITRKMKLVAGESSGHHDLEKILKNQNEKPCNLPLQYLQEITNNFSEERELGRGAFGVVYRGVLRNGQVVAVKKLVFLPGVHDKHFENEVYHLTRLKHENIIRILGYCYEIQHVLIEHNGKYCFAEVPQRLLCLELMPKGSLEKQISDASRGLDWHNRYKIILGICDGLHHLHEEWHTGTPIIHLDLKPENIFLNDNMVPKIADFGLSRLFDPEQTQAYTRTLVGSLGYMAPEYLNKGIITIKADIFSLGVIIIQIIVGHKHYPDSTGTCTQDFIQHVLQNWRNRFKEVKHTSTQKDCEQIKRCIEIGLTCVQTDAAKRPTAKEIIESLERCDITKLHVSNKSSVENVDNHFWKKSDLTFEHTKQVHISKRLKTHRDYFGPEKGKPSSKDESCIEILEQAERMEIDPQLGEALVRERFLYLENRVALAMEKLCFHGGKNSNGHCSSGWNFGIYP</sequence>
<accession>A0ABC9E9A7</accession>
<dbReference type="FunFam" id="1.10.510.10:FF:000870">
    <property type="entry name" value="OSJNBa0016N04.16-like protein"/>
    <property type="match status" value="1"/>
</dbReference>